<dbReference type="STRING" id="27342.A0A0H2S2K2"/>
<accession>A0A0H2S2K2</accession>
<dbReference type="SMART" id="SM00132">
    <property type="entry name" value="LIM"/>
    <property type="match status" value="2"/>
</dbReference>
<dbReference type="Pfam" id="PF00412">
    <property type="entry name" value="LIM"/>
    <property type="match status" value="1"/>
</dbReference>
<feature type="compositionally biased region" description="Low complexity" evidence="6">
    <location>
        <begin position="392"/>
        <end position="417"/>
    </location>
</feature>
<dbReference type="OrthoDB" id="1112565at2759"/>
<dbReference type="Proteomes" id="UP000053477">
    <property type="component" value="Unassembled WGS sequence"/>
</dbReference>
<feature type="compositionally biased region" description="Low complexity" evidence="6">
    <location>
        <begin position="110"/>
        <end position="120"/>
    </location>
</feature>
<evidence type="ECO:0000259" key="7">
    <source>
        <dbReference type="PROSITE" id="PS50023"/>
    </source>
</evidence>
<dbReference type="PANTHER" id="PTHR24205:SF16">
    <property type="entry name" value="GH01042P-RELATED"/>
    <property type="match status" value="1"/>
</dbReference>
<keyword evidence="4 5" id="KW-0440">LIM domain</keyword>
<gene>
    <name evidence="8" type="ORF">SCHPADRAFT_936039</name>
</gene>
<keyword evidence="1 5" id="KW-0479">Metal-binding</keyword>
<feature type="compositionally biased region" description="Low complexity" evidence="6">
    <location>
        <begin position="201"/>
        <end position="212"/>
    </location>
</feature>
<feature type="region of interest" description="Disordered" evidence="6">
    <location>
        <begin position="38"/>
        <end position="302"/>
    </location>
</feature>
<keyword evidence="3 5" id="KW-0862">Zinc</keyword>
<feature type="compositionally biased region" description="Polar residues" evidence="6">
    <location>
        <begin position="715"/>
        <end position="724"/>
    </location>
</feature>
<dbReference type="PROSITE" id="PS00478">
    <property type="entry name" value="LIM_DOMAIN_1"/>
    <property type="match status" value="1"/>
</dbReference>
<dbReference type="GO" id="GO:0005634">
    <property type="term" value="C:nucleus"/>
    <property type="evidence" value="ECO:0007669"/>
    <property type="project" value="TreeGrafter"/>
</dbReference>
<feature type="compositionally biased region" description="Pro residues" evidence="6">
    <location>
        <begin position="45"/>
        <end position="56"/>
    </location>
</feature>
<dbReference type="GO" id="GO:0046872">
    <property type="term" value="F:metal ion binding"/>
    <property type="evidence" value="ECO:0007669"/>
    <property type="project" value="UniProtKB-KW"/>
</dbReference>
<evidence type="ECO:0000256" key="1">
    <source>
        <dbReference type="ARBA" id="ARBA00022723"/>
    </source>
</evidence>
<feature type="compositionally biased region" description="Pro residues" evidence="6">
    <location>
        <begin position="132"/>
        <end position="155"/>
    </location>
</feature>
<evidence type="ECO:0000256" key="3">
    <source>
        <dbReference type="ARBA" id="ARBA00022833"/>
    </source>
</evidence>
<feature type="compositionally biased region" description="Polar residues" evidence="6">
    <location>
        <begin position="243"/>
        <end position="253"/>
    </location>
</feature>
<sequence length="1009" mass="106823">MAQLAPPLKPERVSQILSSVKCSNCGNLVPADDLADHVCATTTPPSVPTPPSPARPSPSQAILAKIRMEAQRKSPSPPPAKTPPPPSPSPPATRAAPHHHQQASRSDAQVVVPSIPSVPSRTGTPIRSRTPVLPPPQGPPPPRPPPQTPLPPPLVIPSSGFPMHRQQSPAPRSPLTPRSAEGSTPPPMNASRAGTPAIRGPQQHQQPYQHQQNRSMQLTSPVAPPPRGHSPLSASPQGPPPNLSLNANMQRMRSPSSVSVPPSASAPQFPPPGTRDAPPSVIEARLNQVAPPPPPPTVNGEVNMAGVGRRAFQAAAHAAMLSASFGARPSGMQSPLNGHPQGQPPWGAAPDQLSESRIRTPPPGMDGRRNNAPRHLNIDSNMNGGMLQGRQSGHSLSPSTPHSLSPRSPLSHPGSPHAGPRIASSRTPSPLSAGFRDVQQVPPLPDKLPESHRLSPALPENIAQEIARSRSASPAGTVTGRKSPLAQRLNGVVANLGVDTSPLKVEKKPPVPPSPAESEGSDYGGLAYDNESGSGSPSLFSPTSPTASIRPPSTRVSQERKPPSRQTSLDRQPSNGSLIRFPTKGSPVASPGSPQSSKSLPLRSFSSSSSSSRSSSRSSTSSRYSRGTTRSTGALPPSLDTLFENPRPPPSPPAASSSSSHSSRSSRSSPAATSPPLPPPPPLPTKTAPPPLTRGATVSASATSPPLKSPKLPTRSRTAPSLSTPPHKHKNLDDSLHPERDERPRAISSNSATRPRQCSRCTTTITDARWIPIDIPPNTSAAHVASLSSGANGGVLCENCWKTMYLPKCRRCNHVIEKQAVSSADGQLKGKYHRECFTCCRCHKPFPDKEFYVYEGEPFCRYHYHEANKSLCAGCGQPIEGACAIAHSGERYHPEHLLCEFEFPLSSTGEKPKCREPLTEYWEVDGRMLCEKHAILMSGPDSTPSAGGNKGSDNLAADVDDRDEGRTPTPSQLRGIIQVNGVSLNGDAMPKDAADARRMRRKTQFIDLK</sequence>
<feature type="compositionally biased region" description="Polar residues" evidence="6">
    <location>
        <begin position="564"/>
        <end position="577"/>
    </location>
</feature>
<dbReference type="PROSITE" id="PS50023">
    <property type="entry name" value="LIM_DOMAIN_2"/>
    <property type="match status" value="1"/>
</dbReference>
<dbReference type="GO" id="GO:0030695">
    <property type="term" value="F:GTPase regulator activity"/>
    <property type="evidence" value="ECO:0007669"/>
    <property type="project" value="UniProtKB-ARBA"/>
</dbReference>
<feature type="region of interest" description="Disordered" evidence="6">
    <location>
        <begin position="326"/>
        <end position="759"/>
    </location>
</feature>
<feature type="region of interest" description="Disordered" evidence="6">
    <location>
        <begin position="940"/>
        <end position="973"/>
    </location>
</feature>
<feature type="compositionally biased region" description="Pro residues" evidence="6">
    <location>
        <begin position="75"/>
        <end position="91"/>
    </location>
</feature>
<feature type="compositionally biased region" description="Low complexity" evidence="6">
    <location>
        <begin position="596"/>
        <end position="632"/>
    </location>
</feature>
<name>A0A0H2S2K2_9AGAM</name>
<feature type="compositionally biased region" description="Polar residues" evidence="6">
    <location>
        <begin position="531"/>
        <end position="547"/>
    </location>
</feature>
<feature type="compositionally biased region" description="Polar residues" evidence="6">
    <location>
        <begin position="696"/>
        <end position="706"/>
    </location>
</feature>
<dbReference type="InterPro" id="IPR001781">
    <property type="entry name" value="Znf_LIM"/>
</dbReference>
<protein>
    <recommendedName>
        <fullName evidence="7">LIM zinc-binding domain-containing protein</fullName>
    </recommendedName>
</protein>
<dbReference type="PANTHER" id="PTHR24205">
    <property type="entry name" value="FOUR AND A HALF LIM DOMAINS PROTEIN"/>
    <property type="match status" value="1"/>
</dbReference>
<dbReference type="AlphaFoldDB" id="A0A0H2S2K2"/>
<keyword evidence="9" id="KW-1185">Reference proteome</keyword>
<feature type="compositionally biased region" description="Low complexity" evidence="6">
    <location>
        <begin position="254"/>
        <end position="267"/>
    </location>
</feature>
<evidence type="ECO:0000256" key="4">
    <source>
        <dbReference type="ARBA" id="ARBA00023038"/>
    </source>
</evidence>
<proteinExistence type="predicted"/>
<evidence type="ECO:0000256" key="5">
    <source>
        <dbReference type="PROSITE-ProRule" id="PRU00125"/>
    </source>
</evidence>
<reference evidence="8 9" key="1">
    <citation type="submission" date="2015-04" db="EMBL/GenBank/DDBJ databases">
        <title>Complete genome sequence of Schizopora paradoxa KUC8140, a cosmopolitan wood degrader in East Asia.</title>
        <authorList>
            <consortium name="DOE Joint Genome Institute"/>
            <person name="Min B."/>
            <person name="Park H."/>
            <person name="Jang Y."/>
            <person name="Kim J.-J."/>
            <person name="Kim K.H."/>
            <person name="Pangilinan J."/>
            <person name="Lipzen A."/>
            <person name="Riley R."/>
            <person name="Grigoriev I.V."/>
            <person name="Spatafora J.W."/>
            <person name="Choi I.-G."/>
        </authorList>
    </citation>
    <scope>NUCLEOTIDE SEQUENCE [LARGE SCALE GENOMIC DNA]</scope>
    <source>
        <strain evidence="8 9">KUC8140</strain>
    </source>
</reference>
<evidence type="ECO:0000256" key="2">
    <source>
        <dbReference type="ARBA" id="ARBA00022737"/>
    </source>
</evidence>
<keyword evidence="2" id="KW-0677">Repeat</keyword>
<organism evidence="8 9">
    <name type="scientific">Schizopora paradoxa</name>
    <dbReference type="NCBI Taxonomy" id="27342"/>
    <lineage>
        <taxon>Eukaryota</taxon>
        <taxon>Fungi</taxon>
        <taxon>Dikarya</taxon>
        <taxon>Basidiomycota</taxon>
        <taxon>Agaricomycotina</taxon>
        <taxon>Agaricomycetes</taxon>
        <taxon>Hymenochaetales</taxon>
        <taxon>Schizoporaceae</taxon>
        <taxon>Schizopora</taxon>
    </lineage>
</organism>
<feature type="domain" description="LIM zinc-binding" evidence="7">
    <location>
        <begin position="807"/>
        <end position="870"/>
    </location>
</feature>
<feature type="compositionally biased region" description="Polar residues" evidence="6">
    <location>
        <begin position="747"/>
        <end position="759"/>
    </location>
</feature>
<dbReference type="EMBL" id="KQ085893">
    <property type="protein sequence ID" value="KLO18540.1"/>
    <property type="molecule type" value="Genomic_DNA"/>
</dbReference>
<feature type="compositionally biased region" description="Basic and acidic residues" evidence="6">
    <location>
        <begin position="731"/>
        <end position="745"/>
    </location>
</feature>
<evidence type="ECO:0000313" key="9">
    <source>
        <dbReference type="Proteomes" id="UP000053477"/>
    </source>
</evidence>
<feature type="compositionally biased region" description="Pro residues" evidence="6">
    <location>
        <begin position="673"/>
        <end position="692"/>
    </location>
</feature>
<dbReference type="InParanoid" id="A0A0H2S2K2"/>
<dbReference type="CDD" id="cd09397">
    <property type="entry name" value="LIM1_UF1"/>
    <property type="match status" value="1"/>
</dbReference>
<dbReference type="CDD" id="cd08368">
    <property type="entry name" value="LIM"/>
    <property type="match status" value="1"/>
</dbReference>
<dbReference type="Gene3D" id="2.10.110.10">
    <property type="entry name" value="Cysteine Rich Protein"/>
    <property type="match status" value="2"/>
</dbReference>
<dbReference type="SUPFAM" id="SSF57716">
    <property type="entry name" value="Glucocorticoid receptor-like (DNA-binding domain)"/>
    <property type="match status" value="2"/>
</dbReference>
<dbReference type="GO" id="GO:0003712">
    <property type="term" value="F:transcription coregulator activity"/>
    <property type="evidence" value="ECO:0007669"/>
    <property type="project" value="TreeGrafter"/>
</dbReference>
<evidence type="ECO:0000313" key="8">
    <source>
        <dbReference type="EMBL" id="KLO18540.1"/>
    </source>
</evidence>
<feature type="compositionally biased region" description="Low complexity" evidence="6">
    <location>
        <begin position="654"/>
        <end position="672"/>
    </location>
</feature>
<evidence type="ECO:0000256" key="6">
    <source>
        <dbReference type="SAM" id="MobiDB-lite"/>
    </source>
</evidence>